<dbReference type="Pfam" id="PF17657">
    <property type="entry name" value="DNA_pol3_finger"/>
    <property type="match status" value="1"/>
</dbReference>
<evidence type="ECO:0000313" key="16">
    <source>
        <dbReference type="EMBL" id="CAB4742076.1"/>
    </source>
</evidence>
<feature type="compositionally biased region" description="Pro residues" evidence="14">
    <location>
        <begin position="80"/>
        <end position="90"/>
    </location>
</feature>
<protein>
    <recommendedName>
        <fullName evidence="5">DNA polymerase III subunit alpha</fullName>
        <ecNumber evidence="3">2.7.7.7</ecNumber>
    </recommendedName>
    <alternativeName>
        <fullName evidence="4">Error-prone DNA polymerase</fullName>
    </alternativeName>
</protein>
<dbReference type="Pfam" id="PF14579">
    <property type="entry name" value="HHH_6"/>
    <property type="match status" value="1"/>
</dbReference>
<evidence type="ECO:0000256" key="4">
    <source>
        <dbReference type="ARBA" id="ARBA00017273"/>
    </source>
</evidence>
<proteinExistence type="inferred from homology"/>
<evidence type="ECO:0000256" key="8">
    <source>
        <dbReference type="ARBA" id="ARBA00022695"/>
    </source>
</evidence>
<dbReference type="SMART" id="SM00481">
    <property type="entry name" value="POLIIIAc"/>
    <property type="match status" value="1"/>
</dbReference>
<dbReference type="GO" id="GO:0005737">
    <property type="term" value="C:cytoplasm"/>
    <property type="evidence" value="ECO:0007669"/>
    <property type="project" value="UniProtKB-SubCell"/>
</dbReference>
<dbReference type="GO" id="GO:0006260">
    <property type="term" value="P:DNA replication"/>
    <property type="evidence" value="ECO:0007669"/>
    <property type="project" value="UniProtKB-KW"/>
</dbReference>
<dbReference type="GO" id="GO:0003676">
    <property type="term" value="F:nucleic acid binding"/>
    <property type="evidence" value="ECO:0007669"/>
    <property type="project" value="InterPro"/>
</dbReference>
<evidence type="ECO:0000256" key="10">
    <source>
        <dbReference type="ARBA" id="ARBA00022763"/>
    </source>
</evidence>
<gene>
    <name evidence="16" type="ORF">UFOPK2761_01381</name>
</gene>
<feature type="compositionally biased region" description="Basic residues" evidence="14">
    <location>
        <begin position="1015"/>
        <end position="1025"/>
    </location>
</feature>
<keyword evidence="7" id="KW-0808">Transferase</keyword>
<keyword evidence="12" id="KW-0234">DNA repair</keyword>
<feature type="region of interest" description="Disordered" evidence="14">
    <location>
        <begin position="72"/>
        <end position="98"/>
    </location>
</feature>
<dbReference type="CDD" id="cd07431">
    <property type="entry name" value="PHP_PolIIIA"/>
    <property type="match status" value="1"/>
</dbReference>
<reference evidence="16" key="1">
    <citation type="submission" date="2020-05" db="EMBL/GenBank/DDBJ databases">
        <authorList>
            <person name="Chiriac C."/>
            <person name="Salcher M."/>
            <person name="Ghai R."/>
            <person name="Kavagutti S V."/>
        </authorList>
    </citation>
    <scope>NUCLEOTIDE SEQUENCE</scope>
</reference>
<dbReference type="InterPro" id="IPR004805">
    <property type="entry name" value="DnaE2/DnaE/PolC"/>
</dbReference>
<accession>A0A6J6T4J4</accession>
<organism evidence="16">
    <name type="scientific">freshwater metagenome</name>
    <dbReference type="NCBI Taxonomy" id="449393"/>
    <lineage>
        <taxon>unclassified sequences</taxon>
        <taxon>metagenomes</taxon>
        <taxon>ecological metagenomes</taxon>
    </lineage>
</organism>
<dbReference type="PANTHER" id="PTHR32294">
    <property type="entry name" value="DNA POLYMERASE III SUBUNIT ALPHA"/>
    <property type="match status" value="1"/>
</dbReference>
<evidence type="ECO:0000256" key="3">
    <source>
        <dbReference type="ARBA" id="ARBA00012417"/>
    </source>
</evidence>
<dbReference type="GO" id="GO:0003887">
    <property type="term" value="F:DNA-directed DNA polymerase activity"/>
    <property type="evidence" value="ECO:0007669"/>
    <property type="project" value="UniProtKB-KW"/>
</dbReference>
<feature type="compositionally biased region" description="Basic and acidic residues" evidence="14">
    <location>
        <begin position="1042"/>
        <end position="1069"/>
    </location>
</feature>
<comment type="subcellular location">
    <subcellularLocation>
        <location evidence="1">Cytoplasm</location>
    </subcellularLocation>
</comment>
<dbReference type="Gene3D" id="1.10.10.1600">
    <property type="entry name" value="Bacterial DNA polymerase III alpha subunit, thumb domain"/>
    <property type="match status" value="1"/>
</dbReference>
<comment type="similarity">
    <text evidence="2">Belongs to the DNA polymerase type-C family. DnaE2 subfamily.</text>
</comment>
<evidence type="ECO:0000256" key="2">
    <source>
        <dbReference type="ARBA" id="ARBA00007391"/>
    </source>
</evidence>
<dbReference type="Pfam" id="PF01336">
    <property type="entry name" value="tRNA_anti-codon"/>
    <property type="match status" value="1"/>
</dbReference>
<feature type="region of interest" description="Disordered" evidence="14">
    <location>
        <begin position="1013"/>
        <end position="1100"/>
    </location>
</feature>
<feature type="region of interest" description="Disordered" evidence="14">
    <location>
        <begin position="861"/>
        <end position="915"/>
    </location>
</feature>
<feature type="compositionally biased region" description="Basic and acidic residues" evidence="14">
    <location>
        <begin position="1344"/>
        <end position="1354"/>
    </location>
</feature>
<dbReference type="InterPro" id="IPR029460">
    <property type="entry name" value="DNAPol_HHH"/>
</dbReference>
<dbReference type="InterPro" id="IPR016195">
    <property type="entry name" value="Pol/histidinol_Pase-like"/>
</dbReference>
<feature type="compositionally biased region" description="Low complexity" evidence="14">
    <location>
        <begin position="1026"/>
        <end position="1038"/>
    </location>
</feature>
<evidence type="ECO:0000256" key="5">
    <source>
        <dbReference type="ARBA" id="ARBA00019114"/>
    </source>
</evidence>
<dbReference type="InterPro" id="IPR004365">
    <property type="entry name" value="NA-bd_OB_tRNA"/>
</dbReference>
<keyword evidence="11" id="KW-0239">DNA-directed DNA polymerase</keyword>
<feature type="region of interest" description="Disordered" evidence="14">
    <location>
        <begin position="1296"/>
        <end position="1365"/>
    </location>
</feature>
<evidence type="ECO:0000259" key="15">
    <source>
        <dbReference type="SMART" id="SM00481"/>
    </source>
</evidence>
<evidence type="ECO:0000256" key="13">
    <source>
        <dbReference type="ARBA" id="ARBA00049244"/>
    </source>
</evidence>
<evidence type="ECO:0000256" key="6">
    <source>
        <dbReference type="ARBA" id="ARBA00022490"/>
    </source>
</evidence>
<sequence>MPDPFPHLHVASGYSLRHGASLPPRLVERAVEHGMDVLALTDRDGVYGAVKFAKACASAGIAPVLGVDLAHRPGGAGPGPGVPPPSPRPRTPVRGGAFRDPRLPRVTVLAHTAGPGGGRGGWAALCRLVSATHLAGERGTPVLDPDDPEVAGLLVSGDLVVLLGPGSLLGPAVVERRDDLVRAELARWRGRVPRGCLQVELVSHRTPGSAAHAARLASIAAEVGLPTVLTNQVRYAERRDALTVDVLDAARRLVALDRRHVDRANAEGHLKSGPEMRLVAEEVARAGGGGPAEAARLLARTRALAERCALDPASDLGLGEVHFPEFELARAPGEVSRDPATDADALLRLRCEAAIGGRYGSSGLQVVWKRLDDELATIRELGYASYFLTVGDVTDLIKDLGVRVAARGSGAGSLVNYLLGISGVDPIRHQLLMERFLSPLRQALPDIDVDVESARRTEVYEAILDRYGGERCVCVSMMDTYRVRHAVRDVGAALGMPPLETDAIAKAFPHIRARDARTALRELPELRAGGLGEERLDLMFSLVERLDGLPRHVAVHPCGVLLSDATLLDRTPVEASYAGFPMSQFDKDDVEDLGLLKLDVLGIRMQSSMAHAVAEIRRVEGLEVDLDDEAQVPHDDPATYEMVSTARTLGIFQIESPGQRELVGKSGIESFEDVITDISLFRPGPVKSDMITPYLEVKQGWRPARYLHEDLRPILGPTHGVVVFHEQVIEIIGCFAGVTFAQADERRRALGSREGMLDTKVWFFPRALGRGYPLHVVEEVWSVLEAFASFGFCKAHAAAFALPTFQSAWLKAHWPAHFLAGVLTHDPGMYPKRLILEDARHCGIEVLPLDVAASGKEYSVEVVEEGDGPGPTAPWWRDPDGDRGSGGGAPGGRERGDRGSGGGAPGGGSTGGGAPRVWGIRLALSEVKGISEAEVDRIVAARPYHSLTDFWHRARVSRPVVERLVLAGAFDSTYGLGAAPDGGEVRRRGTVTRRDLLLQVAELDRHGRALERAAARGRGRPRSSGRTRAQQVAQAAAARNSTDADVRDRQREAEPVGERDLRGDRRPDDVGAAGPAAGPVGGPTGIWGRSLAQARTAPVPEPVESVQLALDLGDAPGEGEVSGLPEMSAEERMRAELEILGLDASRHVVDTYGPFLDALGVTRSRDLLGQRSKAELLVAGVKVATQTPPIRSGRRVVFLTLDDGTGPVDATFFEDAQGPYAATVFHSWLLLVRGELRRTGHRGVSLRATGCWELPVLHRTWREEGVEAVRAAMAVVPEGFGGVGVELAGPGAAESRASRPVMARPPTFGDGEDAGRPTAGGMGQRRVLVHSSGFKQSPYSDIKPAGDDTRDVARKLWHRSPGSPG</sequence>
<dbReference type="InterPro" id="IPR041931">
    <property type="entry name" value="DNA_pol3_alpha_thumb_dom"/>
</dbReference>
<keyword evidence="10" id="KW-0227">DNA damage</keyword>
<dbReference type="SUPFAM" id="SSF89550">
    <property type="entry name" value="PHP domain-like"/>
    <property type="match status" value="1"/>
</dbReference>
<keyword evidence="6" id="KW-0963">Cytoplasm</keyword>
<evidence type="ECO:0000256" key="11">
    <source>
        <dbReference type="ARBA" id="ARBA00022932"/>
    </source>
</evidence>
<dbReference type="Gene3D" id="3.20.20.140">
    <property type="entry name" value="Metal-dependent hydrolases"/>
    <property type="match status" value="1"/>
</dbReference>
<evidence type="ECO:0000256" key="14">
    <source>
        <dbReference type="SAM" id="MobiDB-lite"/>
    </source>
</evidence>
<dbReference type="EC" id="2.7.7.7" evidence="3"/>
<dbReference type="PANTHER" id="PTHR32294:SF4">
    <property type="entry name" value="ERROR-PRONE DNA POLYMERASE"/>
    <property type="match status" value="1"/>
</dbReference>
<dbReference type="InterPro" id="IPR011708">
    <property type="entry name" value="DNA_pol3_alpha_NTPase_dom"/>
</dbReference>
<dbReference type="CDD" id="cd04485">
    <property type="entry name" value="DnaE_OBF"/>
    <property type="match status" value="1"/>
</dbReference>
<dbReference type="Pfam" id="PF07733">
    <property type="entry name" value="DNA_pol3_alpha"/>
    <property type="match status" value="1"/>
</dbReference>
<feature type="domain" description="Polymerase/histidinol phosphatase N-terminal" evidence="15">
    <location>
        <begin position="6"/>
        <end position="73"/>
    </location>
</feature>
<keyword evidence="9" id="KW-0235">DNA replication</keyword>
<dbReference type="InterPro" id="IPR040982">
    <property type="entry name" value="DNA_pol3_finger"/>
</dbReference>
<dbReference type="InterPro" id="IPR004013">
    <property type="entry name" value="PHP_dom"/>
</dbReference>
<dbReference type="Pfam" id="PF02811">
    <property type="entry name" value="PHP"/>
    <property type="match status" value="1"/>
</dbReference>
<name>A0A6J6T4J4_9ZZZZ</name>
<dbReference type="GO" id="GO:0006281">
    <property type="term" value="P:DNA repair"/>
    <property type="evidence" value="ECO:0007669"/>
    <property type="project" value="UniProtKB-KW"/>
</dbReference>
<evidence type="ECO:0000256" key="7">
    <source>
        <dbReference type="ARBA" id="ARBA00022679"/>
    </source>
</evidence>
<dbReference type="NCBIfam" id="TIGR00594">
    <property type="entry name" value="polc"/>
    <property type="match status" value="1"/>
</dbReference>
<evidence type="ECO:0000256" key="9">
    <source>
        <dbReference type="ARBA" id="ARBA00022705"/>
    </source>
</evidence>
<dbReference type="EMBL" id="CAEZYQ010000009">
    <property type="protein sequence ID" value="CAB4742076.1"/>
    <property type="molecule type" value="Genomic_DNA"/>
</dbReference>
<feature type="compositionally biased region" description="Gly residues" evidence="14">
    <location>
        <begin position="899"/>
        <end position="914"/>
    </location>
</feature>
<evidence type="ECO:0000256" key="12">
    <source>
        <dbReference type="ARBA" id="ARBA00023204"/>
    </source>
</evidence>
<dbReference type="GO" id="GO:0008408">
    <property type="term" value="F:3'-5' exonuclease activity"/>
    <property type="evidence" value="ECO:0007669"/>
    <property type="project" value="InterPro"/>
</dbReference>
<evidence type="ECO:0000256" key="1">
    <source>
        <dbReference type="ARBA" id="ARBA00004496"/>
    </source>
</evidence>
<comment type="catalytic activity">
    <reaction evidence="13">
        <text>DNA(n) + a 2'-deoxyribonucleoside 5'-triphosphate = DNA(n+1) + diphosphate</text>
        <dbReference type="Rhea" id="RHEA:22508"/>
        <dbReference type="Rhea" id="RHEA-COMP:17339"/>
        <dbReference type="Rhea" id="RHEA-COMP:17340"/>
        <dbReference type="ChEBI" id="CHEBI:33019"/>
        <dbReference type="ChEBI" id="CHEBI:61560"/>
        <dbReference type="ChEBI" id="CHEBI:173112"/>
        <dbReference type="EC" id="2.7.7.7"/>
    </reaction>
</comment>
<keyword evidence="8" id="KW-0548">Nucleotidyltransferase</keyword>
<dbReference type="InterPro" id="IPR003141">
    <property type="entry name" value="Pol/His_phosphatase_N"/>
</dbReference>